<protein>
    <submittedName>
        <fullName evidence="1">Uncharacterized protein</fullName>
    </submittedName>
</protein>
<dbReference type="EMBL" id="BMAO01038230">
    <property type="protein sequence ID" value="GFR23474.1"/>
    <property type="molecule type" value="Genomic_DNA"/>
</dbReference>
<proteinExistence type="predicted"/>
<dbReference type="AlphaFoldDB" id="A0A8X6HH06"/>
<evidence type="ECO:0000313" key="2">
    <source>
        <dbReference type="Proteomes" id="UP000887116"/>
    </source>
</evidence>
<gene>
    <name evidence="1" type="ORF">TNCT_735501</name>
</gene>
<keyword evidence="2" id="KW-1185">Reference proteome</keyword>
<comment type="caution">
    <text evidence="1">The sequence shown here is derived from an EMBL/GenBank/DDBJ whole genome shotgun (WGS) entry which is preliminary data.</text>
</comment>
<accession>A0A8X6HH06</accession>
<sequence length="80" mass="8802">MYHVMSTKSPWSAVAASGTKMSHGVISGDTEVHFNNALSYQVSLQYIRSNTMGSVHYDTVLRCYGSGIRLHPVKLPSTNK</sequence>
<evidence type="ECO:0000313" key="1">
    <source>
        <dbReference type="EMBL" id="GFR23474.1"/>
    </source>
</evidence>
<organism evidence="1 2">
    <name type="scientific">Trichonephila clavata</name>
    <name type="common">Joro spider</name>
    <name type="synonym">Nephila clavata</name>
    <dbReference type="NCBI Taxonomy" id="2740835"/>
    <lineage>
        <taxon>Eukaryota</taxon>
        <taxon>Metazoa</taxon>
        <taxon>Ecdysozoa</taxon>
        <taxon>Arthropoda</taxon>
        <taxon>Chelicerata</taxon>
        <taxon>Arachnida</taxon>
        <taxon>Araneae</taxon>
        <taxon>Araneomorphae</taxon>
        <taxon>Entelegynae</taxon>
        <taxon>Araneoidea</taxon>
        <taxon>Nephilidae</taxon>
        <taxon>Trichonephila</taxon>
    </lineage>
</organism>
<reference evidence="1" key="1">
    <citation type="submission" date="2020-07" db="EMBL/GenBank/DDBJ databases">
        <title>Multicomponent nature underlies the extraordinary mechanical properties of spider dragline silk.</title>
        <authorList>
            <person name="Kono N."/>
            <person name="Nakamura H."/>
            <person name="Mori M."/>
            <person name="Yoshida Y."/>
            <person name="Ohtoshi R."/>
            <person name="Malay A.D."/>
            <person name="Moran D.A.P."/>
            <person name="Tomita M."/>
            <person name="Numata K."/>
            <person name="Arakawa K."/>
        </authorList>
    </citation>
    <scope>NUCLEOTIDE SEQUENCE</scope>
</reference>
<name>A0A8X6HH06_TRICU</name>
<dbReference type="Proteomes" id="UP000887116">
    <property type="component" value="Unassembled WGS sequence"/>
</dbReference>